<dbReference type="Proteomes" id="UP000217334">
    <property type="component" value="Chromosome"/>
</dbReference>
<dbReference type="Pfam" id="PF13858">
    <property type="entry name" value="DUF4199"/>
    <property type="match status" value="1"/>
</dbReference>
<reference evidence="2" key="1">
    <citation type="submission" date="2017-06" db="EMBL/GenBank/DDBJ databases">
        <title>Capnocytophaga spp. assemblies.</title>
        <authorList>
            <person name="Gulvik C.A."/>
        </authorList>
    </citation>
    <scope>NUCLEOTIDE SEQUENCE [LARGE SCALE GENOMIC DNA]</scope>
    <source>
        <strain evidence="2">H4486</strain>
    </source>
</reference>
<accession>A0A2A3N3E7</accession>
<dbReference type="EMBL" id="CP022383">
    <property type="protein sequence ID" value="ATA78261.1"/>
    <property type="molecule type" value="Genomic_DNA"/>
</dbReference>
<protein>
    <submittedName>
        <fullName evidence="1">DUF4199 domain-containing protein</fullName>
    </submittedName>
</protein>
<proteinExistence type="predicted"/>
<evidence type="ECO:0000313" key="1">
    <source>
        <dbReference type="EMBL" id="ATA78261.1"/>
    </source>
</evidence>
<evidence type="ECO:0000313" key="2">
    <source>
        <dbReference type="Proteomes" id="UP000217334"/>
    </source>
</evidence>
<name>A0A2A3N3E7_CAPSP</name>
<gene>
    <name evidence="1" type="ORF">CGC59_00610</name>
</gene>
<organism evidence="1 2">
    <name type="scientific">Capnocytophaga sputigena</name>
    <dbReference type="NCBI Taxonomy" id="1019"/>
    <lineage>
        <taxon>Bacteria</taxon>
        <taxon>Pseudomonadati</taxon>
        <taxon>Bacteroidota</taxon>
        <taxon>Flavobacteriia</taxon>
        <taxon>Flavobacteriales</taxon>
        <taxon>Flavobacteriaceae</taxon>
        <taxon>Capnocytophaga</taxon>
    </lineage>
</organism>
<sequence length="183" mass="19912">MLMETKNVNFLSIVLKNGLLLGLASVAFNVVLYVTDLLYTDSTLMGILTWLVATAISVVFIIMAIEQYKKANEGFLSIGEAIKVGVVVAVIAGVIGAIYQVIYTTIIDPDYYEKVVEVTMKKMSGITSNFTEEQMEEFQDKMYASKPSIASSFSLSIVFSAIGGLIISAIVGAVKKKERPMSL</sequence>
<dbReference type="InterPro" id="IPR025250">
    <property type="entry name" value="DUF4199"/>
</dbReference>
<dbReference type="AlphaFoldDB" id="A0A2A3N3E7"/>